<dbReference type="EMBL" id="JAACJM010000054">
    <property type="protein sequence ID" value="KAF5356591.1"/>
    <property type="molecule type" value="Genomic_DNA"/>
</dbReference>
<organism evidence="3 4">
    <name type="scientific">Tetrapyrgos nigripes</name>
    <dbReference type="NCBI Taxonomy" id="182062"/>
    <lineage>
        <taxon>Eukaryota</taxon>
        <taxon>Fungi</taxon>
        <taxon>Dikarya</taxon>
        <taxon>Basidiomycota</taxon>
        <taxon>Agaricomycotina</taxon>
        <taxon>Agaricomycetes</taxon>
        <taxon>Agaricomycetidae</taxon>
        <taxon>Agaricales</taxon>
        <taxon>Marasmiineae</taxon>
        <taxon>Marasmiaceae</taxon>
        <taxon>Tetrapyrgos</taxon>
    </lineage>
</organism>
<gene>
    <name evidence="3" type="ORF">D9758_008220</name>
</gene>
<accession>A0A8H5G1I4</accession>
<evidence type="ECO:0000259" key="2">
    <source>
        <dbReference type="Pfam" id="PF20153"/>
    </source>
</evidence>
<evidence type="ECO:0000313" key="3">
    <source>
        <dbReference type="EMBL" id="KAF5356591.1"/>
    </source>
</evidence>
<feature type="transmembrane region" description="Helical" evidence="1">
    <location>
        <begin position="135"/>
        <end position="158"/>
    </location>
</feature>
<feature type="domain" description="DUF6535" evidence="2">
    <location>
        <begin position="38"/>
        <end position="158"/>
    </location>
</feature>
<dbReference type="AlphaFoldDB" id="A0A8H5G1I4"/>
<protein>
    <recommendedName>
        <fullName evidence="2">DUF6535 domain-containing protein</fullName>
    </recommendedName>
</protein>
<dbReference type="Pfam" id="PF20153">
    <property type="entry name" value="DUF6535"/>
    <property type="match status" value="1"/>
</dbReference>
<dbReference type="InterPro" id="IPR045338">
    <property type="entry name" value="DUF6535"/>
</dbReference>
<keyword evidence="4" id="KW-1185">Reference proteome</keyword>
<feature type="transmembrane region" description="Helical" evidence="1">
    <location>
        <begin position="96"/>
        <end position="114"/>
    </location>
</feature>
<name>A0A8H5G1I4_9AGAR</name>
<keyword evidence="1" id="KW-1133">Transmembrane helix</keyword>
<evidence type="ECO:0000313" key="4">
    <source>
        <dbReference type="Proteomes" id="UP000559256"/>
    </source>
</evidence>
<proteinExistence type="predicted"/>
<keyword evidence="1" id="KW-0472">Membrane</keyword>
<sequence length="874" mass="98882">MTMPAPNYGVFTSMKHGDTTSSCFTDGSEIWMGYCYSLTAFLIESYKTLRNDPTQDAVVLLTQISQQLAAASNSTVTTFQPVAAFQPPTSAILCNILWFLSLALALTCSLPSPIRQARVIAFIYAGVRDCGMHAFVDLIPILLHLSLLFFVGLVNFLLPVNRLLTYVMACVLVIFLVTYVALTCAPLLYLNAPYRTPLSSALWRLGNVFGDFLSRGHREQTLTEAMLAQSWQDTADRDKQAVLYTVKSLTDKKELLPFLESIPDVIYDTHRSWDPIRVTNVHLIIPLLETSDPEVNILSRITQFIRTSDVSGDSVFHERGRLACSRALWSLAYLLVPDSASEAEASSLDDEYVLPALVTMRLSWLYAIHDALDMVEDLLVSPSPRVDVDGLRMRFVSARKVWDGIELPPSVMTLGHELEAELLVRALRAGSVGQEPSVQLKIVGSIVSRFRNIWQVMRLNVLSGYLSRSFSLISVGKRPHEFGKLCQAICPVDDSISDTGLGGIHYAGPLMDMTRLLNDHNSVSDLEHEYIIQCIRLFTSSKEALSNAPAAVTGRRRVLQYFCHTAESELRGVEHHDKFAHRQMHSSRYDIDYTSFPLRVWKALHIPSSARYTVLTSEKLDGRDRFQAHGSFFRNIFLFASLVQEESYKDSLWITLLSQWINLMSQDDVPRSFTSWYHRSGQSLVEVKNVDKTAQIAFAQNFSHLIDAIINSNAGPGHYLWGCFSAVCFQFFVWNELSTASCPSHHNWNWITSHRGAKILVDAIRRFEDFRPLAPGIRKFEGQDELYRRCRIVLLRHVARVQKRVVREKKRCMLFTTLHGRLTVTSKYLLWERKAEGITYYLSLLTNRGHSTSHLTPDVGRTPDPVAIFRLVVP</sequence>
<feature type="transmembrane region" description="Helical" evidence="1">
    <location>
        <begin position="164"/>
        <end position="190"/>
    </location>
</feature>
<dbReference type="Proteomes" id="UP000559256">
    <property type="component" value="Unassembled WGS sequence"/>
</dbReference>
<dbReference type="OrthoDB" id="3219854at2759"/>
<comment type="caution">
    <text evidence="3">The sequence shown here is derived from an EMBL/GenBank/DDBJ whole genome shotgun (WGS) entry which is preliminary data.</text>
</comment>
<reference evidence="3 4" key="1">
    <citation type="journal article" date="2020" name="ISME J.">
        <title>Uncovering the hidden diversity of litter-decomposition mechanisms in mushroom-forming fungi.</title>
        <authorList>
            <person name="Floudas D."/>
            <person name="Bentzer J."/>
            <person name="Ahren D."/>
            <person name="Johansson T."/>
            <person name="Persson P."/>
            <person name="Tunlid A."/>
        </authorList>
    </citation>
    <scope>NUCLEOTIDE SEQUENCE [LARGE SCALE GENOMIC DNA]</scope>
    <source>
        <strain evidence="3 4">CBS 291.85</strain>
    </source>
</reference>
<evidence type="ECO:0000256" key="1">
    <source>
        <dbReference type="SAM" id="Phobius"/>
    </source>
</evidence>
<keyword evidence="1" id="KW-0812">Transmembrane</keyword>